<dbReference type="AlphaFoldDB" id="A0A6I4V3N5"/>
<dbReference type="OrthoDB" id="5450709at2"/>
<evidence type="ECO:0000313" key="2">
    <source>
        <dbReference type="EMBL" id="MXP46974.1"/>
    </source>
</evidence>
<evidence type="ECO:0000256" key="1">
    <source>
        <dbReference type="SAM" id="SignalP"/>
    </source>
</evidence>
<reference evidence="2 3" key="1">
    <citation type="submission" date="2019-12" db="EMBL/GenBank/DDBJ databases">
        <title>Genomic-based taxomic classification of the family Erythrobacteraceae.</title>
        <authorList>
            <person name="Xu L."/>
        </authorList>
    </citation>
    <scope>NUCLEOTIDE SEQUENCE [LARGE SCALE GENOMIC DNA]</scope>
    <source>
        <strain evidence="2 3">SW-109</strain>
    </source>
</reference>
<organism evidence="2 3">
    <name type="scientific">Pontixanthobacter luteolus</name>
    <dbReference type="NCBI Taxonomy" id="295089"/>
    <lineage>
        <taxon>Bacteria</taxon>
        <taxon>Pseudomonadati</taxon>
        <taxon>Pseudomonadota</taxon>
        <taxon>Alphaproteobacteria</taxon>
        <taxon>Sphingomonadales</taxon>
        <taxon>Erythrobacteraceae</taxon>
        <taxon>Pontixanthobacter</taxon>
    </lineage>
</organism>
<keyword evidence="1" id="KW-0732">Signal</keyword>
<feature type="signal peptide" evidence="1">
    <location>
        <begin position="1"/>
        <end position="22"/>
    </location>
</feature>
<protein>
    <submittedName>
        <fullName evidence="2">Transporter</fullName>
    </submittedName>
</protein>
<name>A0A6I4V3N5_9SPHN</name>
<proteinExistence type="predicted"/>
<evidence type="ECO:0000313" key="3">
    <source>
        <dbReference type="Proteomes" id="UP000471435"/>
    </source>
</evidence>
<comment type="caution">
    <text evidence="2">The sequence shown here is derived from an EMBL/GenBank/DDBJ whole genome shotgun (WGS) entry which is preliminary data.</text>
</comment>
<feature type="chain" id="PRO_5026334614" evidence="1">
    <location>
        <begin position="23"/>
        <end position="364"/>
    </location>
</feature>
<dbReference type="Proteomes" id="UP000471435">
    <property type="component" value="Unassembled WGS sequence"/>
</dbReference>
<sequence length="364" mass="39092">MSNTTRIAGAIALATAITPFTAATAHSVYADDHAPIGVMADHAHKKGEIMFSLRAMHMEMDGNQIGTDDVSPDTIVTTIPNRFAGIGMQPPTLRVVPQTMRADMYMFGMMYAPSDAVTLAVMGKYIEKEMEMTVYQGGMGTAQLGDNATSSKGFGDVKAVAIMPLLGHPDKEADNRDELYLKAGVNIPVGSTTKTAQMLTPMNTTPVIRMPYGMQLGTGTWDFEPALTYKMRRGKFGLGLQASASIKLGDNDQGYSFGDSYESTAWLSYRPAQWVSLSGRVKARTMGPIDGIDPVIMGPAQGANPDYYGGERVDLIAGVNFVATHGSLAGHRLGIELGKPVYQDLNGPQMAGDWSVTVGWQKAY</sequence>
<dbReference type="EMBL" id="WTYP01000001">
    <property type="protein sequence ID" value="MXP46974.1"/>
    <property type="molecule type" value="Genomic_DNA"/>
</dbReference>
<dbReference type="RefSeq" id="WP_160730148.1">
    <property type="nucleotide sequence ID" value="NZ_WTYP01000001.1"/>
</dbReference>
<accession>A0A6I4V3N5</accession>
<gene>
    <name evidence="2" type="ORF">GRI43_06185</name>
</gene>
<keyword evidence="3" id="KW-1185">Reference proteome</keyword>